<reference evidence="4" key="1">
    <citation type="submission" date="2010-07" db="EMBL/GenBank/DDBJ databases">
        <authorList>
            <consortium name="CONSOLIDER consortium CSD2007-00005"/>
            <person name="Guazzaroni M.-E."/>
            <person name="Richter M."/>
            <person name="Garcia-Salamanca A."/>
            <person name="Yarza P."/>
            <person name="Ferrer M."/>
        </authorList>
    </citation>
    <scope>NUCLEOTIDE SEQUENCE</scope>
</reference>
<protein>
    <submittedName>
        <fullName evidence="4">Protein containing Rickettsia 17 kDa surface antigen domain</fullName>
    </submittedName>
</protein>
<feature type="domain" description="Glycine zipper 2TM" evidence="3">
    <location>
        <begin position="96"/>
        <end position="137"/>
    </location>
</feature>
<gene>
    <name evidence="4" type="ORF">LDC_2933</name>
</gene>
<dbReference type="InterPro" id="IPR051407">
    <property type="entry name" value="Bact_OM_lipoprot/Surf_antigen"/>
</dbReference>
<comment type="caution">
    <text evidence="4">The sequence shown here is derived from an EMBL/GenBank/DDBJ whole genome shotgun (WGS) entry which is preliminary data.</text>
</comment>
<comment type="subcellular location">
    <subcellularLocation>
        <location evidence="1">Membrane</location>
    </subcellularLocation>
</comment>
<dbReference type="InterPro" id="IPR008816">
    <property type="entry name" value="Gly_zipper_2TM_dom"/>
</dbReference>
<evidence type="ECO:0000259" key="3">
    <source>
        <dbReference type="Pfam" id="PF05433"/>
    </source>
</evidence>
<dbReference type="AlphaFoldDB" id="D9PN04"/>
<accession>D9PN04</accession>
<reference evidence="4" key="2">
    <citation type="journal article" date="2011" name="Microb. Ecol.">
        <title>Taxonomic and Functional Metagenomic Profiling of the Microbial Community in the Anoxic Sediment of a Sub-saline Shallow Lake (Laguna de Carrizo, Central Spain).</title>
        <authorList>
            <person name="Ferrer M."/>
            <person name="Guazzaroni M.E."/>
            <person name="Richter M."/>
            <person name="Garcia-Salamanca A."/>
            <person name="Yarza P."/>
            <person name="Suarez-Suarez A."/>
            <person name="Solano J."/>
            <person name="Alcaide M."/>
            <person name="van Dillewijn P."/>
            <person name="Molina-Henares M.A."/>
            <person name="Lopez-Cortes N."/>
            <person name="Al-Ramahi Y."/>
            <person name="Guerrero C."/>
            <person name="Acosta A."/>
            <person name="de Eugenio L.I."/>
            <person name="Martinez V."/>
            <person name="Marques S."/>
            <person name="Rojo F."/>
            <person name="Santero E."/>
            <person name="Genilloud O."/>
            <person name="Perez-Perez J."/>
            <person name="Rossello-Mora R."/>
            <person name="Ramos J.L."/>
        </authorList>
    </citation>
    <scope>NUCLEOTIDE SEQUENCE</scope>
</reference>
<keyword evidence="2" id="KW-0472">Membrane</keyword>
<dbReference type="GO" id="GO:0019867">
    <property type="term" value="C:outer membrane"/>
    <property type="evidence" value="ECO:0007669"/>
    <property type="project" value="InterPro"/>
</dbReference>
<evidence type="ECO:0000256" key="2">
    <source>
        <dbReference type="ARBA" id="ARBA00023136"/>
    </source>
</evidence>
<sequence length="206" mass="21813">MQVACVEMDSTGEHVMLPIRTLMLSALLLPPLAQAQSYGDPGPPDRGDNVRYDYAQVLRADPVYERVVYTEPQEQCDDDSAYERIGSRRSSGGSAGGTILGAVVGGVLGNQVGKGDGRKAATVAGAVIGGAIGNRAGSGSGGGDGYGDEIERPGCRTVAVEHEEHNLIGYDVEYRYKGDVYMSRLDRDPGSQVRVRVAVSPVDEPR</sequence>
<evidence type="ECO:0000256" key="1">
    <source>
        <dbReference type="ARBA" id="ARBA00004370"/>
    </source>
</evidence>
<dbReference type="Pfam" id="PF05433">
    <property type="entry name" value="Rick_17kDa_Anti"/>
    <property type="match status" value="1"/>
</dbReference>
<dbReference type="EMBL" id="ADZX01000905">
    <property type="protein sequence ID" value="EFK95060.1"/>
    <property type="molecule type" value="Genomic_DNA"/>
</dbReference>
<dbReference type="PANTHER" id="PTHR35603">
    <property type="match status" value="1"/>
</dbReference>
<name>D9PN04_9ZZZZ</name>
<evidence type="ECO:0000313" key="4">
    <source>
        <dbReference type="EMBL" id="EFK95060.1"/>
    </source>
</evidence>
<organism evidence="4">
    <name type="scientific">sediment metagenome</name>
    <dbReference type="NCBI Taxonomy" id="749907"/>
    <lineage>
        <taxon>unclassified sequences</taxon>
        <taxon>metagenomes</taxon>
        <taxon>ecological metagenomes</taxon>
    </lineage>
</organism>
<proteinExistence type="predicted"/>
<dbReference type="PANTHER" id="PTHR35603:SF2">
    <property type="entry name" value="OUTER MEMBRANE LIPOPROTEIN"/>
    <property type="match status" value="1"/>
</dbReference>